<keyword evidence="2" id="KW-0238">DNA-binding</keyword>
<dbReference type="Gene3D" id="1.20.120.530">
    <property type="entry name" value="GntR ligand-binding domain-like"/>
    <property type="match status" value="1"/>
</dbReference>
<dbReference type="PANTHER" id="PTHR43537">
    <property type="entry name" value="TRANSCRIPTIONAL REGULATOR, GNTR FAMILY"/>
    <property type="match status" value="1"/>
</dbReference>
<dbReference type="GO" id="GO:0003700">
    <property type="term" value="F:DNA-binding transcription factor activity"/>
    <property type="evidence" value="ECO:0007669"/>
    <property type="project" value="InterPro"/>
</dbReference>
<keyword evidence="1" id="KW-0805">Transcription regulation</keyword>
<evidence type="ECO:0000256" key="2">
    <source>
        <dbReference type="ARBA" id="ARBA00023125"/>
    </source>
</evidence>
<evidence type="ECO:0000313" key="5">
    <source>
        <dbReference type="Proteomes" id="UP000286288"/>
    </source>
</evidence>
<protein>
    <submittedName>
        <fullName evidence="4">GntR family transcriptional regulator</fullName>
    </submittedName>
</protein>
<reference evidence="4 5" key="1">
    <citation type="submission" date="2018-08" db="EMBL/GenBank/DDBJ databases">
        <title>A genome reference for cultivated species of the human gut microbiota.</title>
        <authorList>
            <person name="Zou Y."/>
            <person name="Xue W."/>
            <person name="Luo G."/>
        </authorList>
    </citation>
    <scope>NUCLEOTIDE SEQUENCE [LARGE SCALE GENOMIC DNA]</scope>
    <source>
        <strain evidence="4 5">AF48-16</strain>
    </source>
</reference>
<dbReference type="InterPro" id="IPR008920">
    <property type="entry name" value="TF_FadR/GntR_C"/>
</dbReference>
<evidence type="ECO:0000256" key="3">
    <source>
        <dbReference type="ARBA" id="ARBA00023163"/>
    </source>
</evidence>
<dbReference type="Pfam" id="PF07729">
    <property type="entry name" value="FCD"/>
    <property type="match status" value="1"/>
</dbReference>
<gene>
    <name evidence="4" type="ORF">DW084_17125</name>
</gene>
<dbReference type="RefSeq" id="WP_005233081.1">
    <property type="nucleotide sequence ID" value="NZ_CABHBI010000001.1"/>
</dbReference>
<dbReference type="CDD" id="cd07377">
    <property type="entry name" value="WHTH_GntR"/>
    <property type="match status" value="1"/>
</dbReference>
<dbReference type="GeneID" id="91574416"/>
<dbReference type="EMBL" id="QRMZ01000034">
    <property type="protein sequence ID" value="RHK03635.1"/>
    <property type="molecule type" value="Genomic_DNA"/>
</dbReference>
<dbReference type="GO" id="GO:0003677">
    <property type="term" value="F:DNA binding"/>
    <property type="evidence" value="ECO:0007669"/>
    <property type="project" value="UniProtKB-KW"/>
</dbReference>
<dbReference type="PANTHER" id="PTHR43537:SF24">
    <property type="entry name" value="GLUCONATE OPERON TRANSCRIPTIONAL REPRESSOR"/>
    <property type="match status" value="1"/>
</dbReference>
<dbReference type="SUPFAM" id="SSF46785">
    <property type="entry name" value="Winged helix' DNA-binding domain"/>
    <property type="match status" value="1"/>
</dbReference>
<dbReference type="InterPro" id="IPR036390">
    <property type="entry name" value="WH_DNA-bd_sf"/>
</dbReference>
<organism evidence="4 5">
    <name type="scientific">Enterococcus casseliflavus</name>
    <name type="common">Enterococcus flavescens</name>
    <dbReference type="NCBI Taxonomy" id="37734"/>
    <lineage>
        <taxon>Bacteria</taxon>
        <taxon>Bacillati</taxon>
        <taxon>Bacillota</taxon>
        <taxon>Bacilli</taxon>
        <taxon>Lactobacillales</taxon>
        <taxon>Enterococcaceae</taxon>
        <taxon>Enterococcus</taxon>
    </lineage>
</organism>
<dbReference type="InterPro" id="IPR011711">
    <property type="entry name" value="GntR_C"/>
</dbReference>
<dbReference type="SMART" id="SM00895">
    <property type="entry name" value="FCD"/>
    <property type="match status" value="1"/>
</dbReference>
<proteinExistence type="predicted"/>
<dbReference type="SUPFAM" id="SSF48008">
    <property type="entry name" value="GntR ligand-binding domain-like"/>
    <property type="match status" value="1"/>
</dbReference>
<comment type="caution">
    <text evidence="4">The sequence shown here is derived from an EMBL/GenBank/DDBJ whole genome shotgun (WGS) entry which is preliminary data.</text>
</comment>
<evidence type="ECO:0000313" key="4">
    <source>
        <dbReference type="EMBL" id="RHK03635.1"/>
    </source>
</evidence>
<accession>A0A1V8ZG54</accession>
<keyword evidence="3" id="KW-0804">Transcription</keyword>
<dbReference type="PROSITE" id="PS50949">
    <property type="entry name" value="HTH_GNTR"/>
    <property type="match status" value="1"/>
</dbReference>
<name>A0A1V8ZG54_ENTCA</name>
<dbReference type="SMART" id="SM00345">
    <property type="entry name" value="HTH_GNTR"/>
    <property type="match status" value="1"/>
</dbReference>
<dbReference type="AlphaFoldDB" id="A0A1V8ZG54"/>
<dbReference type="Pfam" id="PF00392">
    <property type="entry name" value="GntR"/>
    <property type="match status" value="1"/>
</dbReference>
<dbReference type="InterPro" id="IPR000524">
    <property type="entry name" value="Tscrpt_reg_HTH_GntR"/>
</dbReference>
<dbReference type="Gene3D" id="1.10.10.10">
    <property type="entry name" value="Winged helix-like DNA-binding domain superfamily/Winged helix DNA-binding domain"/>
    <property type="match status" value="1"/>
</dbReference>
<evidence type="ECO:0000256" key="1">
    <source>
        <dbReference type="ARBA" id="ARBA00023015"/>
    </source>
</evidence>
<dbReference type="Proteomes" id="UP000286288">
    <property type="component" value="Unassembled WGS sequence"/>
</dbReference>
<sequence length="231" mass="26859">MNPIIDAVNKNLDLTKNKPLKDLIYEAFKKTIILGDIPAGSRINEKEFSDTLNISRTPIRYAMTQLVAEKLVEHVPKIGIVVKGISIKDAYEIYDIRKSLDTLATIKAMALMSEEDFREMRCLLEHGEQLNREDDVDGVLKNFSDFNAFIYEKSQMLRLKSIVLDLQAYLVYFRDIAIRSSRRRDAALAEHWLIYRGMRTNDTEQITLLTHEHLDHSLQFILAEMERRKID</sequence>
<dbReference type="InterPro" id="IPR036388">
    <property type="entry name" value="WH-like_DNA-bd_sf"/>
</dbReference>